<feature type="transmembrane region" description="Helical" evidence="2">
    <location>
        <begin position="204"/>
        <end position="223"/>
    </location>
</feature>
<keyword evidence="2" id="KW-1133">Transmembrane helix</keyword>
<dbReference type="Proteomes" id="UP000830671">
    <property type="component" value="Chromosome 4"/>
</dbReference>
<keyword evidence="2" id="KW-0472">Membrane</keyword>
<feature type="transmembrane region" description="Helical" evidence="2">
    <location>
        <begin position="29"/>
        <end position="50"/>
    </location>
</feature>
<evidence type="ECO:0000256" key="2">
    <source>
        <dbReference type="SAM" id="Phobius"/>
    </source>
</evidence>
<dbReference type="GeneID" id="73342703"/>
<feature type="region of interest" description="Disordered" evidence="1">
    <location>
        <begin position="520"/>
        <end position="540"/>
    </location>
</feature>
<feature type="transmembrane region" description="Helical" evidence="2">
    <location>
        <begin position="445"/>
        <end position="465"/>
    </location>
</feature>
<feature type="transmembrane region" description="Helical" evidence="2">
    <location>
        <begin position="625"/>
        <end position="647"/>
    </location>
</feature>
<dbReference type="InterPro" id="IPR053018">
    <property type="entry name" value="Elsinochrome_Biosynth-Asso"/>
</dbReference>
<dbReference type="RefSeq" id="XP_049144836.1">
    <property type="nucleotide sequence ID" value="XM_049287693.1"/>
</dbReference>
<feature type="transmembrane region" description="Helical" evidence="2">
    <location>
        <begin position="566"/>
        <end position="585"/>
    </location>
</feature>
<dbReference type="PANTHER" id="PTHR37577:SF1">
    <property type="entry name" value="INTEGRAL MEMBRANE PROTEIN"/>
    <property type="match status" value="1"/>
</dbReference>
<evidence type="ECO:0000256" key="1">
    <source>
        <dbReference type="SAM" id="MobiDB-lite"/>
    </source>
</evidence>
<dbReference type="EMBL" id="CP019476">
    <property type="protein sequence ID" value="UQC83215.1"/>
    <property type="molecule type" value="Genomic_DNA"/>
</dbReference>
<keyword evidence="2" id="KW-0812">Transmembrane</keyword>
<feature type="transmembrane region" description="Helical" evidence="2">
    <location>
        <begin position="667"/>
        <end position="686"/>
    </location>
</feature>
<dbReference type="AlphaFoldDB" id="A0A9Q8SUC5"/>
<organism evidence="3 4">
    <name type="scientific">Colletotrichum lupini</name>
    <dbReference type="NCBI Taxonomy" id="145971"/>
    <lineage>
        <taxon>Eukaryota</taxon>
        <taxon>Fungi</taxon>
        <taxon>Dikarya</taxon>
        <taxon>Ascomycota</taxon>
        <taxon>Pezizomycotina</taxon>
        <taxon>Sordariomycetes</taxon>
        <taxon>Hypocreomycetidae</taxon>
        <taxon>Glomerellales</taxon>
        <taxon>Glomerellaceae</taxon>
        <taxon>Colletotrichum</taxon>
        <taxon>Colletotrichum acutatum species complex</taxon>
    </lineage>
</organism>
<gene>
    <name evidence="3" type="ORF">CLUP02_08709</name>
</gene>
<proteinExistence type="predicted"/>
<protein>
    <submittedName>
        <fullName evidence="3">Uncharacterized protein</fullName>
    </submittedName>
</protein>
<feature type="transmembrane region" description="Helical" evidence="2">
    <location>
        <begin position="107"/>
        <end position="128"/>
    </location>
</feature>
<feature type="transmembrane region" description="Helical" evidence="2">
    <location>
        <begin position="698"/>
        <end position="723"/>
    </location>
</feature>
<keyword evidence="4" id="KW-1185">Reference proteome</keyword>
<evidence type="ECO:0000313" key="3">
    <source>
        <dbReference type="EMBL" id="UQC83215.1"/>
    </source>
</evidence>
<reference evidence="3" key="1">
    <citation type="journal article" date="2021" name="Mol. Plant Microbe Interact.">
        <title>Complete Genome Sequence of the Plant-Pathogenic Fungus Colletotrichum lupini.</title>
        <authorList>
            <person name="Baroncelli R."/>
            <person name="Pensec F."/>
            <person name="Da Lio D."/>
            <person name="Boufleur T."/>
            <person name="Vicente I."/>
            <person name="Sarrocco S."/>
            <person name="Picot A."/>
            <person name="Baraldi E."/>
            <person name="Sukno S."/>
            <person name="Thon M."/>
            <person name="Le Floch G."/>
        </authorList>
    </citation>
    <scope>NUCLEOTIDE SEQUENCE</scope>
    <source>
        <strain evidence="3">IMI 504893</strain>
    </source>
</reference>
<dbReference type="PANTHER" id="PTHR37577">
    <property type="entry name" value="INTEGRAL MEMBRANE PROTEIN"/>
    <property type="match status" value="1"/>
</dbReference>
<name>A0A9Q8SUC5_9PEZI</name>
<accession>A0A9Q8SUC5</accession>
<dbReference type="KEGG" id="clup:CLUP02_08709"/>
<feature type="transmembrane region" description="Helical" evidence="2">
    <location>
        <begin position="140"/>
        <end position="165"/>
    </location>
</feature>
<feature type="transmembrane region" description="Helical" evidence="2">
    <location>
        <begin position="380"/>
        <end position="399"/>
    </location>
</feature>
<evidence type="ECO:0000313" key="4">
    <source>
        <dbReference type="Proteomes" id="UP000830671"/>
    </source>
</evidence>
<sequence length="778" mass="87623">MSRSLCPSKLNCTSPGAWEPNSDIAGRGVLIGFVGTGYLVFLLLVVHYFVAYDSDLPPVQQVSDGERQSQATSLERLPGNIPGPPSTNVYISRDCIDLRPNLVDVNLLALVRTWVARLLIFAGASLPLASESRSKRVRHCFDMCIIAVCDVQMITGMSILIGGFICLDEHLSALHWQIITYLAWFSSEVFPDTPIGKIIANHPMLTLLSILIVAMIPSGFFNWKSSRADSTDPQPTAALAKSPAACFFNLACGEQLYRESFRRNCTEFCYKLYNESEQQSNCLRDFPSYLEGFDCRRLGKSSALQEMVISTVLLLFGFASRAVKLSGRASSTIYRRFTLPVSNYALDCFTKLENLVPNHERQASRRQYLDQIISDAWRHLVVRPVLATLLVVSAHFELFNSMLGELSWLLAILLWGTSKVLTAYNDEQWYIREEEGKKPSTRWEFGQLLPVLLLAAPLVALLGTFTSAEMTAGANLLIERPEVSDTVLENTSSGHRRRRNSQEDTLELTSMAMRDRAMAAQRQNHHEPSRPDATNIEASTNQNRRINGRNILLGDYYIETDWMPPCMTSSFMTIWTHVFFLFWFATDAFMVPGDWTYTSEGKYIPETDGKVADILVYLFQIKGGMFYLILATYPVACHSVILTGLAVDEWVETPHNTTHRISRRLMYWIWALGINCSYVISIQYVAGVPSKGWGDGLAAILVQISFGFYALYHVVGFCVQVAACRKAINARGRYLRNNTRMGCLGQSTKYYPLYLAETRILAPFVCLKDSAWQKTIKR</sequence>